<protein>
    <recommendedName>
        <fullName evidence="3">DDE-1 domain-containing protein</fullName>
    </recommendedName>
</protein>
<proteinExistence type="predicted"/>
<gene>
    <name evidence="1" type="ORF">PHYSODRAFT_497420</name>
</gene>
<evidence type="ECO:0000313" key="1">
    <source>
        <dbReference type="EMBL" id="EGZ21294.1"/>
    </source>
</evidence>
<dbReference type="Proteomes" id="UP000002640">
    <property type="component" value="Unassembled WGS sequence"/>
</dbReference>
<dbReference type="EMBL" id="JH159153">
    <property type="protein sequence ID" value="EGZ21294.1"/>
    <property type="molecule type" value="Genomic_DNA"/>
</dbReference>
<sequence length="88" mass="9542">CTTMCLLPANSTVACPPLDVGFLGSLKRTLRAHFRSDTRCLIAASTTSYYDRAVSCTFCYNDFVSEYVHVLAGFTTTTTTASNKGLSK</sequence>
<name>G4ZBU0_PHYSP</name>
<reference evidence="1 2" key="1">
    <citation type="journal article" date="2006" name="Science">
        <title>Phytophthora genome sequences uncover evolutionary origins and mechanisms of pathogenesis.</title>
        <authorList>
            <person name="Tyler B.M."/>
            <person name="Tripathy S."/>
            <person name="Zhang X."/>
            <person name="Dehal P."/>
            <person name="Jiang R.H."/>
            <person name="Aerts A."/>
            <person name="Arredondo F.D."/>
            <person name="Baxter L."/>
            <person name="Bensasson D."/>
            <person name="Beynon J.L."/>
            <person name="Chapman J."/>
            <person name="Damasceno C.M."/>
            <person name="Dorrance A.E."/>
            <person name="Dou D."/>
            <person name="Dickerman A.W."/>
            <person name="Dubchak I.L."/>
            <person name="Garbelotto M."/>
            <person name="Gijzen M."/>
            <person name="Gordon S.G."/>
            <person name="Govers F."/>
            <person name="Grunwald N.J."/>
            <person name="Huang W."/>
            <person name="Ivors K.L."/>
            <person name="Jones R.W."/>
            <person name="Kamoun S."/>
            <person name="Krampis K."/>
            <person name="Lamour K.H."/>
            <person name="Lee M.K."/>
            <person name="McDonald W.H."/>
            <person name="Medina M."/>
            <person name="Meijer H.J."/>
            <person name="Nordberg E.K."/>
            <person name="Maclean D.J."/>
            <person name="Ospina-Giraldo M.D."/>
            <person name="Morris P.F."/>
            <person name="Phuntumart V."/>
            <person name="Putnam N.H."/>
            <person name="Rash S."/>
            <person name="Rose J.K."/>
            <person name="Sakihama Y."/>
            <person name="Salamov A.A."/>
            <person name="Savidor A."/>
            <person name="Scheuring C.F."/>
            <person name="Smith B.M."/>
            <person name="Sobral B.W."/>
            <person name="Terry A."/>
            <person name="Torto-Alalibo T.A."/>
            <person name="Win J."/>
            <person name="Xu Z."/>
            <person name="Zhang H."/>
            <person name="Grigoriev I.V."/>
            <person name="Rokhsar D.S."/>
            <person name="Boore J.L."/>
        </authorList>
    </citation>
    <scope>NUCLEOTIDE SEQUENCE [LARGE SCALE GENOMIC DNA]</scope>
    <source>
        <strain evidence="1 2">P6497</strain>
    </source>
</reference>
<keyword evidence="2" id="KW-1185">Reference proteome</keyword>
<dbReference type="KEGG" id="psoj:PHYSODRAFT_497420"/>
<feature type="non-terminal residue" evidence="1">
    <location>
        <position position="1"/>
    </location>
</feature>
<evidence type="ECO:0008006" key="3">
    <source>
        <dbReference type="Google" id="ProtNLM"/>
    </source>
</evidence>
<dbReference type="InParanoid" id="G4ZBU0"/>
<organism evidence="1 2">
    <name type="scientific">Phytophthora sojae (strain P6497)</name>
    <name type="common">Soybean stem and root rot agent</name>
    <name type="synonym">Phytophthora megasperma f. sp. glycines</name>
    <dbReference type="NCBI Taxonomy" id="1094619"/>
    <lineage>
        <taxon>Eukaryota</taxon>
        <taxon>Sar</taxon>
        <taxon>Stramenopiles</taxon>
        <taxon>Oomycota</taxon>
        <taxon>Peronosporomycetes</taxon>
        <taxon>Peronosporales</taxon>
        <taxon>Peronosporaceae</taxon>
        <taxon>Phytophthora</taxon>
    </lineage>
</organism>
<dbReference type="GeneID" id="20657440"/>
<dbReference type="AlphaFoldDB" id="G4ZBU0"/>
<accession>G4ZBU0</accession>
<dbReference type="RefSeq" id="XP_009524011.1">
    <property type="nucleotide sequence ID" value="XM_009525716.1"/>
</dbReference>
<evidence type="ECO:0000313" key="2">
    <source>
        <dbReference type="Proteomes" id="UP000002640"/>
    </source>
</evidence>